<evidence type="ECO:0000259" key="5">
    <source>
        <dbReference type="Pfam" id="PF08501"/>
    </source>
</evidence>
<evidence type="ECO:0000259" key="4">
    <source>
        <dbReference type="Pfam" id="PF00899"/>
    </source>
</evidence>
<dbReference type="STRING" id="279058.LT85_1752"/>
<dbReference type="RefSeq" id="WP_038487547.1">
    <property type="nucleotide sequence ID" value="NZ_CP009962.1"/>
</dbReference>
<dbReference type="AlphaFoldDB" id="A0A0A1FAW6"/>
<dbReference type="InterPro" id="IPR046346">
    <property type="entry name" value="Aminoacid_DH-like_N_sf"/>
</dbReference>
<dbReference type="EMBL" id="CP009962">
    <property type="protein sequence ID" value="AIY40910.1"/>
    <property type="molecule type" value="Genomic_DNA"/>
</dbReference>
<dbReference type="GO" id="GO:0004764">
    <property type="term" value="F:shikimate 3-dehydrogenase (NADP+) activity"/>
    <property type="evidence" value="ECO:0007669"/>
    <property type="project" value="UniProtKB-EC"/>
</dbReference>
<dbReference type="GO" id="GO:0019632">
    <property type="term" value="P:shikimate metabolic process"/>
    <property type="evidence" value="ECO:0007669"/>
    <property type="project" value="TreeGrafter"/>
</dbReference>
<evidence type="ECO:0000313" key="6">
    <source>
        <dbReference type="EMBL" id="AIY40910.1"/>
    </source>
</evidence>
<dbReference type="Gene3D" id="3.40.50.720">
    <property type="entry name" value="NAD(P)-binding Rossmann-like Domain"/>
    <property type="match status" value="1"/>
</dbReference>
<dbReference type="Gene3D" id="3.40.50.10860">
    <property type="entry name" value="Leucine Dehydrogenase, chain A, domain 1"/>
    <property type="match status" value="1"/>
</dbReference>
<keyword evidence="7" id="KW-1185">Reference proteome</keyword>
<dbReference type="KEGG" id="care:LT85_1752"/>
<evidence type="ECO:0000256" key="3">
    <source>
        <dbReference type="ARBA" id="ARBA00023141"/>
    </source>
</evidence>
<dbReference type="InterPro" id="IPR000594">
    <property type="entry name" value="ThiF_NAD_FAD-bd"/>
</dbReference>
<dbReference type="GO" id="GO:0005829">
    <property type="term" value="C:cytosol"/>
    <property type="evidence" value="ECO:0007669"/>
    <property type="project" value="TreeGrafter"/>
</dbReference>
<dbReference type="SUPFAM" id="SSF51735">
    <property type="entry name" value="NAD(P)-binding Rossmann-fold domains"/>
    <property type="match status" value="1"/>
</dbReference>
<comment type="pathway">
    <text evidence="1">Metabolic intermediate biosynthesis; chorismate biosynthesis; chorismate from D-erythrose 4-phosphate and phosphoenolpyruvate: step 4/7.</text>
</comment>
<dbReference type="EC" id="1.1.1.25" evidence="6"/>
<dbReference type="InterPro" id="IPR013708">
    <property type="entry name" value="Shikimate_DH-bd_N"/>
</dbReference>
<keyword evidence="3" id="KW-0028">Amino-acid biosynthesis</keyword>
<dbReference type="HOGENOM" id="CLU_044063_4_0_4"/>
<dbReference type="GO" id="GO:0009423">
    <property type="term" value="P:chorismate biosynthetic process"/>
    <property type="evidence" value="ECO:0007669"/>
    <property type="project" value="TreeGrafter"/>
</dbReference>
<dbReference type="SUPFAM" id="SSF53223">
    <property type="entry name" value="Aminoacid dehydrogenase-like, N-terminal domain"/>
    <property type="match status" value="1"/>
</dbReference>
<proteinExistence type="predicted"/>
<name>A0A0A1FAW6_9BURK</name>
<reference evidence="7" key="1">
    <citation type="journal article" date="2014" name="Soil Biol. Biochem.">
        <title>Structure and function of bacterial communities in ageing soils: Insights from the Mendocino ecological staircase.</title>
        <authorList>
            <person name="Uroz S."/>
            <person name="Tech J.J."/>
            <person name="Sawaya N.A."/>
            <person name="Frey-Klett P."/>
            <person name="Leveau J.H.J."/>
        </authorList>
    </citation>
    <scope>NUCLEOTIDE SEQUENCE [LARGE SCALE GENOMIC DNA]</scope>
    <source>
        <strain evidence="7">Cal35</strain>
    </source>
</reference>
<organism evidence="6 7">
    <name type="scientific">Collimonas arenae</name>
    <dbReference type="NCBI Taxonomy" id="279058"/>
    <lineage>
        <taxon>Bacteria</taxon>
        <taxon>Pseudomonadati</taxon>
        <taxon>Pseudomonadota</taxon>
        <taxon>Betaproteobacteria</taxon>
        <taxon>Burkholderiales</taxon>
        <taxon>Oxalobacteraceae</taxon>
        <taxon>Collimonas</taxon>
    </lineage>
</organism>
<feature type="domain" description="THIF-type NAD/FAD binding fold" evidence="4">
    <location>
        <begin position="131"/>
        <end position="164"/>
    </location>
</feature>
<feature type="domain" description="Shikimate dehydrogenase substrate binding N-terminal" evidence="5">
    <location>
        <begin position="13"/>
        <end position="96"/>
    </location>
</feature>
<accession>A0A0A1FAW6</accession>
<gene>
    <name evidence="6" type="ORF">LT85_1752</name>
</gene>
<evidence type="ECO:0000256" key="1">
    <source>
        <dbReference type="ARBA" id="ARBA00004871"/>
    </source>
</evidence>
<evidence type="ECO:0000313" key="7">
    <source>
        <dbReference type="Proteomes" id="UP000030302"/>
    </source>
</evidence>
<keyword evidence="3" id="KW-0057">Aromatic amino acid biosynthesis</keyword>
<dbReference type="PANTHER" id="PTHR21089">
    <property type="entry name" value="SHIKIMATE DEHYDROGENASE"/>
    <property type="match status" value="1"/>
</dbReference>
<dbReference type="GO" id="GO:0009073">
    <property type="term" value="P:aromatic amino acid family biosynthetic process"/>
    <property type="evidence" value="ECO:0007669"/>
    <property type="project" value="UniProtKB-KW"/>
</dbReference>
<sequence length="282" mass="30078">MLEISGTTRIFPVIGWPVEQVKAPALFNAYFKQQGIDARVVPFKIAPDAYIAAVRMLMAAENVGGIFVSIPHKPMSVAAVDLPTTRAALAGACNAIYRAADGQALVGDLIDGEGFIRAFDRTCGDTPFDWPRARALVVGSGGVGCAVAAALAARGIGHVAIYDNRLSQAIALQTRLQQAFPVTRVVIGKPQAEGYDLIVNSTPLGMYAGDPLPLDLQGIDPACIVADCGMKIEMTSLLLEAQRRGCRIQKGREMMIEQSPLYLELFGFPGVSSDVFRALEAI</sequence>
<dbReference type="InterPro" id="IPR036291">
    <property type="entry name" value="NAD(P)-bd_dom_sf"/>
</dbReference>
<dbReference type="Proteomes" id="UP000030302">
    <property type="component" value="Chromosome"/>
</dbReference>
<dbReference type="Pfam" id="PF00899">
    <property type="entry name" value="ThiF"/>
    <property type="match status" value="1"/>
</dbReference>
<dbReference type="PANTHER" id="PTHR21089:SF1">
    <property type="entry name" value="BIFUNCTIONAL 3-DEHYDROQUINATE DEHYDRATASE_SHIKIMATE DEHYDROGENASE, CHLOROPLASTIC"/>
    <property type="match status" value="1"/>
</dbReference>
<dbReference type="InterPro" id="IPR022893">
    <property type="entry name" value="Shikimate_DH_fam"/>
</dbReference>
<dbReference type="Pfam" id="PF08501">
    <property type="entry name" value="Shikimate_dh_N"/>
    <property type="match status" value="1"/>
</dbReference>
<evidence type="ECO:0000256" key="2">
    <source>
        <dbReference type="ARBA" id="ARBA00023002"/>
    </source>
</evidence>
<protein>
    <submittedName>
        <fullName evidence="6">Shikimate 5-dehydrogenase I alpha</fullName>
        <ecNumber evidence="6">1.1.1.25</ecNumber>
    </submittedName>
</protein>
<keyword evidence="2 6" id="KW-0560">Oxidoreductase</keyword>
<dbReference type="OrthoDB" id="3609723at2"/>
<dbReference type="GO" id="GO:0050661">
    <property type="term" value="F:NADP binding"/>
    <property type="evidence" value="ECO:0007669"/>
    <property type="project" value="TreeGrafter"/>
</dbReference>